<feature type="coiled-coil region" evidence="2">
    <location>
        <begin position="143"/>
        <end position="201"/>
    </location>
</feature>
<evidence type="ECO:0000313" key="6">
    <source>
        <dbReference type="Proteomes" id="UP001196661"/>
    </source>
</evidence>
<gene>
    <name evidence="5" type="ORF">IXB28_08600</name>
</gene>
<evidence type="ECO:0000259" key="4">
    <source>
        <dbReference type="Pfam" id="PF25954"/>
    </source>
</evidence>
<dbReference type="NCBIfam" id="TIGR01730">
    <property type="entry name" value="RND_mfp"/>
    <property type="match status" value="1"/>
</dbReference>
<dbReference type="SUPFAM" id="SSF111369">
    <property type="entry name" value="HlyD-like secretion proteins"/>
    <property type="match status" value="1"/>
</dbReference>
<dbReference type="InterPro" id="IPR058625">
    <property type="entry name" value="MdtA-like_BSH"/>
</dbReference>
<dbReference type="InterPro" id="IPR058792">
    <property type="entry name" value="Beta-barrel_RND_2"/>
</dbReference>
<proteinExistence type="inferred from homology"/>
<dbReference type="Gene3D" id="1.10.287.470">
    <property type="entry name" value="Helix hairpin bin"/>
    <property type="match status" value="1"/>
</dbReference>
<name>A0ABS5Y367_9CYAN</name>
<dbReference type="Pfam" id="PF25917">
    <property type="entry name" value="BSH_RND"/>
    <property type="match status" value="1"/>
</dbReference>
<dbReference type="PANTHER" id="PTHR30469:SF15">
    <property type="entry name" value="HLYD FAMILY OF SECRETION PROTEINS"/>
    <property type="match status" value="1"/>
</dbReference>
<dbReference type="Pfam" id="PF25954">
    <property type="entry name" value="Beta-barrel_RND_2"/>
    <property type="match status" value="1"/>
</dbReference>
<keyword evidence="2" id="KW-0175">Coiled coil</keyword>
<feature type="domain" description="CusB-like beta-barrel" evidence="4">
    <location>
        <begin position="264"/>
        <end position="338"/>
    </location>
</feature>
<comment type="similarity">
    <text evidence="1">Belongs to the membrane fusion protein (MFP) (TC 8.A.1) family.</text>
</comment>
<evidence type="ECO:0000256" key="1">
    <source>
        <dbReference type="ARBA" id="ARBA00009477"/>
    </source>
</evidence>
<reference evidence="5 6" key="1">
    <citation type="journal article" date="2021" name="Mar. Drugs">
        <title>Genome Reduction and Secondary Metabolism of the Marine Sponge-Associated Cyanobacterium Leptothoe.</title>
        <authorList>
            <person name="Konstantinou D."/>
            <person name="Popin R.V."/>
            <person name="Fewer D.P."/>
            <person name="Sivonen K."/>
            <person name="Gkelis S."/>
        </authorList>
    </citation>
    <scope>NUCLEOTIDE SEQUENCE [LARGE SCALE GENOMIC DNA]</scope>
    <source>
        <strain evidence="5 6">TAU-MAC 1615</strain>
    </source>
</reference>
<dbReference type="Gene3D" id="2.40.420.20">
    <property type="match status" value="1"/>
</dbReference>
<dbReference type="Proteomes" id="UP001196661">
    <property type="component" value="Unassembled WGS sequence"/>
</dbReference>
<evidence type="ECO:0000313" key="5">
    <source>
        <dbReference type="EMBL" id="MBT9312262.1"/>
    </source>
</evidence>
<sequence>MGIWDLRRRYDIALITGLGIVCHGCTLFPAGEAQVQRPGGGQENKQPIAVEVARATLGNVQDALAYTGTTQPAQQITLRAQTAGTVVATPLDTGDRVQPGTVMAQIDSGVLTARVNEAQAELSVRQSEVATDQVSITDAQTAAVQAKATRDQAKLDADRLRRLADRGAISHQAAEAAELTLINAEQAVEATEAQIEARQQAIAAAASRVTAQQAVLAEAQEQLQWVTVTAPMDATVLSRAVDPGDFVQPGTALFEVGNLDTLTIAVQVSELEIENLSLGQPATIQLDAFPNITATGSITRISPVADTTSRLIPVEVTLTNPDPRIGSGLLARVRFNATADPTVVVPLNALNNGSQENTIFVLAPDADPPTVTARSVTTGNTHQGNIEILSGLAPKETFVISSDRTLETGQAVRLSILSEVAPQ</sequence>
<dbReference type="Gene3D" id="2.40.50.100">
    <property type="match status" value="1"/>
</dbReference>
<organism evidence="5 6">
    <name type="scientific">Leptothoe kymatousa TAU-MAC 1615</name>
    <dbReference type="NCBI Taxonomy" id="2364775"/>
    <lineage>
        <taxon>Bacteria</taxon>
        <taxon>Bacillati</taxon>
        <taxon>Cyanobacteriota</taxon>
        <taxon>Cyanophyceae</taxon>
        <taxon>Nodosilineales</taxon>
        <taxon>Cymatolegaceae</taxon>
        <taxon>Leptothoe</taxon>
        <taxon>Leptothoe kymatousa</taxon>
    </lineage>
</organism>
<protein>
    <submittedName>
        <fullName evidence="5">Efflux RND transporter periplasmic adaptor subunit</fullName>
    </submittedName>
</protein>
<evidence type="ECO:0000259" key="3">
    <source>
        <dbReference type="Pfam" id="PF25917"/>
    </source>
</evidence>
<dbReference type="PANTHER" id="PTHR30469">
    <property type="entry name" value="MULTIDRUG RESISTANCE PROTEIN MDTA"/>
    <property type="match status" value="1"/>
</dbReference>
<feature type="domain" description="Multidrug resistance protein MdtA-like barrel-sandwich hybrid" evidence="3">
    <location>
        <begin position="75"/>
        <end position="254"/>
    </location>
</feature>
<comment type="caution">
    <text evidence="5">The sequence shown here is derived from an EMBL/GenBank/DDBJ whole genome shotgun (WGS) entry which is preliminary data.</text>
</comment>
<keyword evidence="6" id="KW-1185">Reference proteome</keyword>
<dbReference type="EMBL" id="JADOER010000007">
    <property type="protein sequence ID" value="MBT9312262.1"/>
    <property type="molecule type" value="Genomic_DNA"/>
</dbReference>
<accession>A0ABS5Y367</accession>
<dbReference type="InterPro" id="IPR006143">
    <property type="entry name" value="RND_pump_MFP"/>
</dbReference>
<dbReference type="Gene3D" id="2.40.30.170">
    <property type="match status" value="1"/>
</dbReference>
<evidence type="ECO:0000256" key="2">
    <source>
        <dbReference type="SAM" id="Coils"/>
    </source>
</evidence>